<dbReference type="Proteomes" id="UP001190700">
    <property type="component" value="Unassembled WGS sequence"/>
</dbReference>
<evidence type="ECO:0000313" key="3">
    <source>
        <dbReference type="Proteomes" id="UP001190700"/>
    </source>
</evidence>
<feature type="region of interest" description="Disordered" evidence="1">
    <location>
        <begin position="1"/>
        <end position="43"/>
    </location>
</feature>
<proteinExistence type="predicted"/>
<feature type="compositionally biased region" description="Basic and acidic residues" evidence="1">
    <location>
        <begin position="19"/>
        <end position="42"/>
    </location>
</feature>
<dbReference type="EMBL" id="LGRX02033537">
    <property type="protein sequence ID" value="KAK3240840.1"/>
    <property type="molecule type" value="Genomic_DNA"/>
</dbReference>
<evidence type="ECO:0000313" key="2">
    <source>
        <dbReference type="EMBL" id="KAK3240840.1"/>
    </source>
</evidence>
<accession>A0AAE0BRP7</accession>
<dbReference type="AlphaFoldDB" id="A0AAE0BRP7"/>
<keyword evidence="3" id="KW-1185">Reference proteome</keyword>
<gene>
    <name evidence="2" type="ORF">CYMTET_49349</name>
</gene>
<reference evidence="2 3" key="1">
    <citation type="journal article" date="2015" name="Genome Biol. Evol.">
        <title>Comparative Genomics of a Bacterivorous Green Alga Reveals Evolutionary Causalities and Consequences of Phago-Mixotrophic Mode of Nutrition.</title>
        <authorList>
            <person name="Burns J.A."/>
            <person name="Paasch A."/>
            <person name="Narechania A."/>
            <person name="Kim E."/>
        </authorList>
    </citation>
    <scope>NUCLEOTIDE SEQUENCE [LARGE SCALE GENOMIC DNA]</scope>
    <source>
        <strain evidence="2 3">PLY_AMNH</strain>
    </source>
</reference>
<protein>
    <recommendedName>
        <fullName evidence="4">F-box domain-containing protein</fullName>
    </recommendedName>
</protein>
<evidence type="ECO:0008006" key="4">
    <source>
        <dbReference type="Google" id="ProtNLM"/>
    </source>
</evidence>
<organism evidence="2 3">
    <name type="scientific">Cymbomonas tetramitiformis</name>
    <dbReference type="NCBI Taxonomy" id="36881"/>
    <lineage>
        <taxon>Eukaryota</taxon>
        <taxon>Viridiplantae</taxon>
        <taxon>Chlorophyta</taxon>
        <taxon>Pyramimonadophyceae</taxon>
        <taxon>Pyramimonadales</taxon>
        <taxon>Pyramimonadaceae</taxon>
        <taxon>Cymbomonas</taxon>
    </lineage>
</organism>
<evidence type="ECO:0000256" key="1">
    <source>
        <dbReference type="SAM" id="MobiDB-lite"/>
    </source>
</evidence>
<sequence length="255" mass="27061">MLAESVLPASSSRSVARTVGKEPRTRAAKRQKEAEAREKDSGEGLPGSALLLVFEGLPSEERFLVYRLVCKGWRDLFRPLEVWAPLLAASCNWDRLVALHAVGCLGEAAAPTVAAMIADKDHLVRSNAGKLLKKITLKKIGTYSRRQLQASAPSLELPDAAGVAAALVTALSSRLLKTTIFWDPEDSMSALAYAVRLLRTLGEHVAQHAGDSGVTQALSASARLIFSNCAACMAVACINMPALIEHGSGSLGCAD</sequence>
<name>A0AAE0BRP7_9CHLO</name>
<comment type="caution">
    <text evidence="2">The sequence shown here is derived from an EMBL/GenBank/DDBJ whole genome shotgun (WGS) entry which is preliminary data.</text>
</comment>